<organism evidence="3 4">
    <name type="scientific">Posidoniimonas polymericola</name>
    <dbReference type="NCBI Taxonomy" id="2528002"/>
    <lineage>
        <taxon>Bacteria</taxon>
        <taxon>Pseudomonadati</taxon>
        <taxon>Planctomycetota</taxon>
        <taxon>Planctomycetia</taxon>
        <taxon>Pirellulales</taxon>
        <taxon>Lacipirellulaceae</taxon>
        <taxon>Posidoniimonas</taxon>
    </lineage>
</organism>
<evidence type="ECO:0000256" key="1">
    <source>
        <dbReference type="SAM" id="MobiDB-lite"/>
    </source>
</evidence>
<dbReference type="EMBL" id="SJPO01000012">
    <property type="protein sequence ID" value="TWT67717.1"/>
    <property type="molecule type" value="Genomic_DNA"/>
</dbReference>
<feature type="region of interest" description="Disordered" evidence="1">
    <location>
        <begin position="171"/>
        <end position="196"/>
    </location>
</feature>
<reference evidence="3 4" key="1">
    <citation type="submission" date="2019-02" db="EMBL/GenBank/DDBJ databases">
        <title>Deep-cultivation of Planctomycetes and their phenomic and genomic characterization uncovers novel biology.</title>
        <authorList>
            <person name="Wiegand S."/>
            <person name="Jogler M."/>
            <person name="Boedeker C."/>
            <person name="Pinto D."/>
            <person name="Vollmers J."/>
            <person name="Rivas-Marin E."/>
            <person name="Kohn T."/>
            <person name="Peeters S.H."/>
            <person name="Heuer A."/>
            <person name="Rast P."/>
            <person name="Oberbeckmann S."/>
            <person name="Bunk B."/>
            <person name="Jeske O."/>
            <person name="Meyerdierks A."/>
            <person name="Storesund J.E."/>
            <person name="Kallscheuer N."/>
            <person name="Luecker S."/>
            <person name="Lage O.M."/>
            <person name="Pohl T."/>
            <person name="Merkel B.J."/>
            <person name="Hornburger P."/>
            <person name="Mueller R.-W."/>
            <person name="Bruemmer F."/>
            <person name="Labrenz M."/>
            <person name="Spormann A.M."/>
            <person name="Op Den Camp H."/>
            <person name="Overmann J."/>
            <person name="Amann R."/>
            <person name="Jetten M.S.M."/>
            <person name="Mascher T."/>
            <person name="Medema M.H."/>
            <person name="Devos D.P."/>
            <person name="Kaster A.-K."/>
            <person name="Ovreas L."/>
            <person name="Rohde M."/>
            <person name="Galperin M.Y."/>
            <person name="Jogler C."/>
        </authorList>
    </citation>
    <scope>NUCLEOTIDE SEQUENCE [LARGE SCALE GENOMIC DNA]</scope>
    <source>
        <strain evidence="3 4">Pla123a</strain>
    </source>
</reference>
<keyword evidence="2" id="KW-0812">Transmembrane</keyword>
<keyword evidence="2" id="KW-1133">Transmembrane helix</keyword>
<protein>
    <submittedName>
        <fullName evidence="3">Uncharacterized protein</fullName>
    </submittedName>
</protein>
<gene>
    <name evidence="3" type="ORF">Pla123a_42730</name>
</gene>
<evidence type="ECO:0000256" key="2">
    <source>
        <dbReference type="SAM" id="Phobius"/>
    </source>
</evidence>
<dbReference type="Proteomes" id="UP000318478">
    <property type="component" value="Unassembled WGS sequence"/>
</dbReference>
<proteinExistence type="predicted"/>
<feature type="compositionally biased region" description="Low complexity" evidence="1">
    <location>
        <begin position="171"/>
        <end position="184"/>
    </location>
</feature>
<dbReference type="AlphaFoldDB" id="A0A5C5XWJ3"/>
<accession>A0A5C5XWJ3</accession>
<keyword evidence="2" id="KW-0472">Membrane</keyword>
<comment type="caution">
    <text evidence="3">The sequence shown here is derived from an EMBL/GenBank/DDBJ whole genome shotgun (WGS) entry which is preliminary data.</text>
</comment>
<evidence type="ECO:0000313" key="4">
    <source>
        <dbReference type="Proteomes" id="UP000318478"/>
    </source>
</evidence>
<sequence>MFGRHNGKESQQDSFPRACYNCRMSHTPPPWRFRFSLLNLLLFATVVVMGLVIVRLAPLREEVRRLRQEAGVLNIDDPTKIQAIQRPRRFNSDWTWRIYLPPGGHYGVAVQVNELPESGVSPLPIFPNADTSHGFDHQILATGLSPGEWLITLSTWQRPSGDAAYGLSIKPSASSSSSMKAAPRSGEHTVSAEIHATPDQWPLDKDGRLLSLGTEVQATSVEREPGDQLVLLNRRFVHSENLANGVKSYSMPDTPPTDGVALWIVSKPPEE</sequence>
<evidence type="ECO:0000313" key="3">
    <source>
        <dbReference type="EMBL" id="TWT67717.1"/>
    </source>
</evidence>
<name>A0A5C5XWJ3_9BACT</name>
<feature type="transmembrane region" description="Helical" evidence="2">
    <location>
        <begin position="37"/>
        <end position="57"/>
    </location>
</feature>
<keyword evidence="4" id="KW-1185">Reference proteome</keyword>